<organism evidence="8 9">
    <name type="scientific">Actinoplanes campanulatus</name>
    <dbReference type="NCBI Taxonomy" id="113559"/>
    <lineage>
        <taxon>Bacteria</taxon>
        <taxon>Bacillati</taxon>
        <taxon>Actinomycetota</taxon>
        <taxon>Actinomycetes</taxon>
        <taxon>Micromonosporales</taxon>
        <taxon>Micromonosporaceae</taxon>
        <taxon>Actinoplanes</taxon>
    </lineage>
</organism>
<dbReference type="InterPro" id="IPR029047">
    <property type="entry name" value="HSP70_peptide-bd_sf"/>
</dbReference>
<dbReference type="EMBL" id="JACHXF010000008">
    <property type="protein sequence ID" value="MBB3096436.1"/>
    <property type="molecule type" value="Genomic_DNA"/>
</dbReference>
<dbReference type="InterPro" id="IPR013126">
    <property type="entry name" value="Hsp_70_fam"/>
</dbReference>
<dbReference type="Pfam" id="PF00012">
    <property type="entry name" value="HSP70"/>
    <property type="match status" value="1"/>
</dbReference>
<accession>A0A7W5AHL2</accession>
<keyword evidence="2" id="KW-0597">Phosphoprotein</keyword>
<keyword evidence="9" id="KW-1185">Reference proteome</keyword>
<name>A0A7W5AHL2_9ACTN</name>
<reference evidence="8 9" key="1">
    <citation type="submission" date="2020-08" db="EMBL/GenBank/DDBJ databases">
        <title>Genomic Encyclopedia of Type Strains, Phase III (KMG-III): the genomes of soil and plant-associated and newly described type strains.</title>
        <authorList>
            <person name="Whitman W."/>
        </authorList>
    </citation>
    <scope>NUCLEOTIDE SEQUENCE [LARGE SCALE GENOMIC DNA]</scope>
    <source>
        <strain evidence="8 9">CECT 3287</strain>
    </source>
</reference>
<gene>
    <name evidence="8" type="ORF">FHR83_004106</name>
</gene>
<evidence type="ECO:0000256" key="6">
    <source>
        <dbReference type="ARBA" id="ARBA00023186"/>
    </source>
</evidence>
<dbReference type="InterPro" id="IPR043129">
    <property type="entry name" value="ATPase_NBD"/>
</dbReference>
<dbReference type="SUPFAM" id="SSF53067">
    <property type="entry name" value="Actin-like ATPase domain"/>
    <property type="match status" value="2"/>
</dbReference>
<dbReference type="Gene3D" id="2.60.34.10">
    <property type="entry name" value="Substrate Binding Domain Of DNAk, Chain A, domain 1"/>
    <property type="match status" value="1"/>
</dbReference>
<dbReference type="PANTHER" id="PTHR19375">
    <property type="entry name" value="HEAT SHOCK PROTEIN 70KDA"/>
    <property type="match status" value="1"/>
</dbReference>
<evidence type="ECO:0000313" key="8">
    <source>
        <dbReference type="EMBL" id="MBB3096436.1"/>
    </source>
</evidence>
<dbReference type="Gene3D" id="3.30.420.40">
    <property type="match status" value="2"/>
</dbReference>
<dbReference type="SUPFAM" id="SSF100920">
    <property type="entry name" value="Heat shock protein 70kD (HSP70), peptide-binding domain"/>
    <property type="match status" value="1"/>
</dbReference>
<dbReference type="FunFam" id="3.30.420.40:FF:000028">
    <property type="entry name" value="heat shock 70 kDa protein-like"/>
    <property type="match status" value="1"/>
</dbReference>
<evidence type="ECO:0000256" key="3">
    <source>
        <dbReference type="ARBA" id="ARBA00022741"/>
    </source>
</evidence>
<keyword evidence="6" id="KW-0143">Chaperone</keyword>
<keyword evidence="4 7" id="KW-0067">ATP-binding</keyword>
<evidence type="ECO:0000256" key="2">
    <source>
        <dbReference type="ARBA" id="ARBA00022553"/>
    </source>
</evidence>
<keyword evidence="5" id="KW-0346">Stress response</keyword>
<dbReference type="GO" id="GO:0005524">
    <property type="term" value="F:ATP binding"/>
    <property type="evidence" value="ECO:0007669"/>
    <property type="project" value="UniProtKB-KW"/>
</dbReference>
<comment type="caution">
    <text evidence="8">The sequence shown here is derived from an EMBL/GenBank/DDBJ whole genome shotgun (WGS) entry which is preliminary data.</text>
</comment>
<protein>
    <submittedName>
        <fullName evidence="8">Molecular chaperone DnaK (HSP70)</fullName>
    </submittedName>
</protein>
<dbReference type="AlphaFoldDB" id="A0A7W5AHL2"/>
<proteinExistence type="inferred from homology"/>
<evidence type="ECO:0000256" key="5">
    <source>
        <dbReference type="ARBA" id="ARBA00023016"/>
    </source>
</evidence>
<keyword evidence="3 7" id="KW-0547">Nucleotide-binding</keyword>
<evidence type="ECO:0000313" key="9">
    <source>
        <dbReference type="Proteomes" id="UP000590749"/>
    </source>
</evidence>
<dbReference type="GO" id="GO:0140662">
    <property type="term" value="F:ATP-dependent protein folding chaperone"/>
    <property type="evidence" value="ECO:0007669"/>
    <property type="project" value="InterPro"/>
</dbReference>
<evidence type="ECO:0000256" key="7">
    <source>
        <dbReference type="RuleBase" id="RU003322"/>
    </source>
</evidence>
<dbReference type="Gene3D" id="3.90.640.10">
    <property type="entry name" value="Actin, Chain A, domain 4"/>
    <property type="match status" value="1"/>
</dbReference>
<dbReference type="PROSITE" id="PS01036">
    <property type="entry name" value="HSP70_3"/>
    <property type="match status" value="1"/>
</dbReference>
<dbReference type="InterPro" id="IPR018181">
    <property type="entry name" value="Heat_shock_70_CS"/>
</dbReference>
<evidence type="ECO:0000256" key="1">
    <source>
        <dbReference type="ARBA" id="ARBA00007381"/>
    </source>
</evidence>
<dbReference type="Proteomes" id="UP000590749">
    <property type="component" value="Unassembled WGS sequence"/>
</dbReference>
<evidence type="ECO:0000256" key="4">
    <source>
        <dbReference type="ARBA" id="ARBA00022840"/>
    </source>
</evidence>
<dbReference type="PRINTS" id="PR00301">
    <property type="entry name" value="HEATSHOCK70"/>
</dbReference>
<sequence length="565" mass="61415">MSDAFGIDFGTTNSVLARTTANGVEAVPLDPGLPLEWANLEFDRVLPSVIGFDGGDPVFGWAAKRQRTGKLEAVKRLFATEDSVTIGDQDLKVEVAAAMFFRHIQQQAAAAGIIAKLNRAVVTIPANSRGLARFRTKLSAGLAGMEVLALINEPTAAAMAYAHAIGQNQRILVFDWGGGTLDVTVLQAFDGVFIEQASKGVQRLGGLDIDDAFRAAVLPQIPGSADWDDEKQALFRLELERAKIELSQQDTTRIPLPSGGYHQVSRALLEESVAALVQRTREPVDICLRDSPGRIDHLVMVGGSSNMPVIRRFVSDIVGVEPSTGVNPMLAVAQGAAIASGILQGTVTDLDFHVGTEHALGIVVHNDSSPPEGSFSVLIRRNTKYPARATDSYVPAMDFQEQVNVQVIEGDPDKPIGHEDNVVLKDWDIDLPEQRLRTDASFTVTYEYDLDGILHVLVRDQRTGNVLSEQEVAVGAAEDRTQLPLMRRNVDNLMTVGATPKPRISAEAQAVIRKARDKVLPFVADDDRDTLAKLVADLESATPETEKDRTEALEAELRNHAYLLW</sequence>
<dbReference type="RefSeq" id="WP_183221883.1">
    <property type="nucleotide sequence ID" value="NZ_BMPW01000007.1"/>
</dbReference>
<comment type="similarity">
    <text evidence="1 7">Belongs to the heat shock protein 70 family.</text>
</comment>